<gene>
    <name evidence="3" type="ORF">LTR97_000982</name>
</gene>
<feature type="region of interest" description="Disordered" evidence="1">
    <location>
        <begin position="237"/>
        <end position="320"/>
    </location>
</feature>
<accession>A0AAN7WJR4</accession>
<dbReference type="EMBL" id="JAVRQU010000001">
    <property type="protein sequence ID" value="KAK5708441.1"/>
    <property type="molecule type" value="Genomic_DNA"/>
</dbReference>
<keyword evidence="2" id="KW-0812">Transmembrane</keyword>
<feature type="compositionally biased region" description="Basic and acidic residues" evidence="1">
    <location>
        <begin position="414"/>
        <end position="429"/>
    </location>
</feature>
<organism evidence="3 4">
    <name type="scientific">Elasticomyces elasticus</name>
    <dbReference type="NCBI Taxonomy" id="574655"/>
    <lineage>
        <taxon>Eukaryota</taxon>
        <taxon>Fungi</taxon>
        <taxon>Dikarya</taxon>
        <taxon>Ascomycota</taxon>
        <taxon>Pezizomycotina</taxon>
        <taxon>Dothideomycetes</taxon>
        <taxon>Dothideomycetidae</taxon>
        <taxon>Mycosphaerellales</taxon>
        <taxon>Teratosphaeriaceae</taxon>
        <taxon>Elasticomyces</taxon>
    </lineage>
</organism>
<dbReference type="InterPro" id="IPR013783">
    <property type="entry name" value="Ig-like_fold"/>
</dbReference>
<feature type="compositionally biased region" description="Pro residues" evidence="1">
    <location>
        <begin position="102"/>
        <end position="114"/>
    </location>
</feature>
<feature type="region of interest" description="Disordered" evidence="1">
    <location>
        <begin position="509"/>
        <end position="530"/>
    </location>
</feature>
<reference evidence="3" key="1">
    <citation type="submission" date="2023-08" db="EMBL/GenBank/DDBJ databases">
        <title>Black Yeasts Isolated from many extreme environments.</title>
        <authorList>
            <person name="Coleine C."/>
            <person name="Stajich J.E."/>
            <person name="Selbmann L."/>
        </authorList>
    </citation>
    <scope>NUCLEOTIDE SEQUENCE</scope>
    <source>
        <strain evidence="3">CCFEE 5810</strain>
    </source>
</reference>
<dbReference type="InterPro" id="IPR014756">
    <property type="entry name" value="Ig_E-set"/>
</dbReference>
<dbReference type="Gene3D" id="2.60.40.10">
    <property type="entry name" value="Immunoglobulins"/>
    <property type="match status" value="1"/>
</dbReference>
<keyword evidence="2" id="KW-1133">Transmembrane helix</keyword>
<proteinExistence type="predicted"/>
<dbReference type="Proteomes" id="UP001310594">
    <property type="component" value="Unassembled WGS sequence"/>
</dbReference>
<feature type="transmembrane region" description="Helical" evidence="2">
    <location>
        <begin position="632"/>
        <end position="653"/>
    </location>
</feature>
<comment type="caution">
    <text evidence="3">The sequence shown here is derived from an EMBL/GenBank/DDBJ whole genome shotgun (WGS) entry which is preliminary data.</text>
</comment>
<protein>
    <recommendedName>
        <fullName evidence="5">AMP-activated protein kinase glycogen-binding domain-containing protein</fullName>
    </recommendedName>
</protein>
<name>A0AAN7WJR4_9PEZI</name>
<evidence type="ECO:0000256" key="2">
    <source>
        <dbReference type="SAM" id="Phobius"/>
    </source>
</evidence>
<keyword evidence="2" id="KW-0472">Membrane</keyword>
<evidence type="ECO:0000256" key="1">
    <source>
        <dbReference type="SAM" id="MobiDB-lite"/>
    </source>
</evidence>
<dbReference type="CDD" id="cd02859">
    <property type="entry name" value="E_set_AMPKbeta_like_N"/>
    <property type="match status" value="1"/>
</dbReference>
<feature type="compositionally biased region" description="Low complexity" evidence="1">
    <location>
        <begin position="289"/>
        <end position="300"/>
    </location>
</feature>
<dbReference type="SUPFAM" id="SSF81296">
    <property type="entry name" value="E set domains"/>
    <property type="match status" value="1"/>
</dbReference>
<feature type="compositionally biased region" description="Pro residues" evidence="1">
    <location>
        <begin position="73"/>
        <end position="93"/>
    </location>
</feature>
<feature type="compositionally biased region" description="Basic and acidic residues" evidence="1">
    <location>
        <begin position="244"/>
        <end position="258"/>
    </location>
</feature>
<feature type="compositionally biased region" description="Low complexity" evidence="1">
    <location>
        <begin position="449"/>
        <end position="459"/>
    </location>
</feature>
<feature type="compositionally biased region" description="Low complexity" evidence="1">
    <location>
        <begin position="260"/>
        <end position="276"/>
    </location>
</feature>
<evidence type="ECO:0008006" key="5">
    <source>
        <dbReference type="Google" id="ProtNLM"/>
    </source>
</evidence>
<sequence>MPASTPSVNDLKAAFEARSKPTTITLVNPPEIANKMFSKFSPVKNSIDSVLGTAKSSLTLSAKGPSTSTTPASSPPTTPPPASPVVSTPPSPVLVPTSSSVPVPPRASSPPPAAQPVLALARPVVTQKPSWIGPPRATYPAATMKSPATVEYTSKGLQPPVYVFTSLSDPQWEPLELDHEKQADGENRFYKTFMAEEGEYQYKFRLGPGDWWALDESKPTVDDGAGNKNNLMIVKPVAAAPQPPKEEPKAKEVAKSEETAPSQRARAASPHAPASPLGRFASTVSNQLSAAASAVTSTVAPSIPHEQSPPVDKPAPTISNPLPAVEAAVSQAVAPLVPREQPTASEKPATATLNPLPAIQTELSQTLAPLMKHESFFPEGQADVQRNAFDDDEDETGLVEEDNDLYEHQQSPLLRHETLGPDSDEHMHSPLMRHESMGLRDMEPDHMYSQLSTTSSGSSAEDAISPEADPNDPSLEKFPTHSAGIFEHIHSASARLPADEIEHAAANMLSRERSKSPSMPSVQEEEEEEDEVIEMIRGQERAQADEEEKEDEVDPLADRVPKLLITEPKESKLITLITPPMTPEETEHVLEHLSAKEVEQLKESIAEAKLAGEVVVELVQERSMFGVMVDVLMHPMTLLAYAGIALAVAVGIWKLRYA</sequence>
<dbReference type="AlphaFoldDB" id="A0AAN7WJR4"/>
<evidence type="ECO:0000313" key="3">
    <source>
        <dbReference type="EMBL" id="KAK5708441.1"/>
    </source>
</evidence>
<feature type="region of interest" description="Disordered" evidence="1">
    <location>
        <begin position="59"/>
        <end position="114"/>
    </location>
</feature>
<evidence type="ECO:0000313" key="4">
    <source>
        <dbReference type="Proteomes" id="UP001310594"/>
    </source>
</evidence>
<feature type="region of interest" description="Disordered" evidence="1">
    <location>
        <begin position="405"/>
        <end position="429"/>
    </location>
</feature>
<feature type="region of interest" description="Disordered" evidence="1">
    <location>
        <begin position="448"/>
        <end position="474"/>
    </location>
</feature>